<evidence type="ECO:0000313" key="1">
    <source>
        <dbReference type="EMBL" id="KIW93408.1"/>
    </source>
</evidence>
<protein>
    <submittedName>
        <fullName evidence="1">Uncharacterized protein</fullName>
    </submittedName>
</protein>
<name>A0A0D2HJD1_CLAB1</name>
<keyword evidence="2" id="KW-1185">Reference proteome</keyword>
<proteinExistence type="predicted"/>
<dbReference type="SUPFAM" id="SSF48264">
    <property type="entry name" value="Cytochrome P450"/>
    <property type="match status" value="1"/>
</dbReference>
<dbReference type="AlphaFoldDB" id="A0A0D2HJD1"/>
<dbReference type="OrthoDB" id="1470350at2759"/>
<dbReference type="GO" id="GO:0004497">
    <property type="term" value="F:monooxygenase activity"/>
    <property type="evidence" value="ECO:0007669"/>
    <property type="project" value="InterPro"/>
</dbReference>
<organism evidence="1 2">
    <name type="scientific">Cladophialophora bantiana (strain ATCC 10958 / CBS 173.52 / CDC B-1940 / NIH 8579)</name>
    <name type="common">Xylohypha bantiana</name>
    <dbReference type="NCBI Taxonomy" id="1442370"/>
    <lineage>
        <taxon>Eukaryota</taxon>
        <taxon>Fungi</taxon>
        <taxon>Dikarya</taxon>
        <taxon>Ascomycota</taxon>
        <taxon>Pezizomycotina</taxon>
        <taxon>Eurotiomycetes</taxon>
        <taxon>Chaetothyriomycetidae</taxon>
        <taxon>Chaetothyriales</taxon>
        <taxon>Herpotrichiellaceae</taxon>
        <taxon>Cladophialophora</taxon>
    </lineage>
</organism>
<dbReference type="HOGENOM" id="CLU_1796267_0_0_1"/>
<dbReference type="InterPro" id="IPR036396">
    <property type="entry name" value="Cyt_P450_sf"/>
</dbReference>
<reference evidence="1" key="1">
    <citation type="submission" date="2015-01" db="EMBL/GenBank/DDBJ databases">
        <title>The Genome Sequence of Cladophialophora bantiana CBS 173.52.</title>
        <authorList>
            <consortium name="The Broad Institute Genomics Platform"/>
            <person name="Cuomo C."/>
            <person name="de Hoog S."/>
            <person name="Gorbushina A."/>
            <person name="Stielow B."/>
            <person name="Teixiera M."/>
            <person name="Abouelleil A."/>
            <person name="Chapman S.B."/>
            <person name="Priest M."/>
            <person name="Young S.K."/>
            <person name="Wortman J."/>
            <person name="Nusbaum C."/>
            <person name="Birren B."/>
        </authorList>
    </citation>
    <scope>NUCLEOTIDE SEQUENCE [LARGE SCALE GENOMIC DNA]</scope>
    <source>
        <strain evidence="1">CBS 173.52</strain>
    </source>
</reference>
<dbReference type="GO" id="GO:0020037">
    <property type="term" value="F:heme binding"/>
    <property type="evidence" value="ECO:0007669"/>
    <property type="project" value="InterPro"/>
</dbReference>
<sequence>MSITVRWPVGPNDLSFRTESATSLIYKGGRSLPETKFYDGFTAFNPNLFGTQDEYIHAVRCLQMAHSFSLQSIKVMEPFIDRHIKLLRKNQDQAADSGVVINFKELITYCVFEVLGDLAFSQSFDSQKIQDHTTNYRQSTITFI</sequence>
<dbReference type="GO" id="GO:0005506">
    <property type="term" value="F:iron ion binding"/>
    <property type="evidence" value="ECO:0007669"/>
    <property type="project" value="InterPro"/>
</dbReference>
<dbReference type="Gene3D" id="1.10.630.10">
    <property type="entry name" value="Cytochrome P450"/>
    <property type="match status" value="1"/>
</dbReference>
<dbReference type="VEuPathDB" id="FungiDB:Z519_06013"/>
<dbReference type="EMBL" id="KN846987">
    <property type="protein sequence ID" value="KIW93408.1"/>
    <property type="molecule type" value="Genomic_DNA"/>
</dbReference>
<dbReference type="GeneID" id="27698941"/>
<gene>
    <name evidence="1" type="ORF">Z519_06013</name>
</gene>
<accession>A0A0D2HJD1</accession>
<dbReference type="Proteomes" id="UP000053789">
    <property type="component" value="Unassembled WGS sequence"/>
</dbReference>
<dbReference type="GO" id="GO:0016705">
    <property type="term" value="F:oxidoreductase activity, acting on paired donors, with incorporation or reduction of molecular oxygen"/>
    <property type="evidence" value="ECO:0007669"/>
    <property type="project" value="InterPro"/>
</dbReference>
<dbReference type="RefSeq" id="XP_016620077.1">
    <property type="nucleotide sequence ID" value="XM_016763753.1"/>
</dbReference>
<evidence type="ECO:0000313" key="2">
    <source>
        <dbReference type="Proteomes" id="UP000053789"/>
    </source>
</evidence>